<dbReference type="SUPFAM" id="SSF101576">
    <property type="entry name" value="Supernatant protein factor (SPF), C-terminal domain"/>
    <property type="match status" value="1"/>
</dbReference>
<dbReference type="PROSITE" id="PS50866">
    <property type="entry name" value="GOLD"/>
    <property type="match status" value="1"/>
</dbReference>
<keyword evidence="3 8" id="KW-0812">Transmembrane</keyword>
<dbReference type="PANTHER" id="PTHR22811">
    <property type="entry name" value="TRANSMEMBRANE EMP24 DOMAIN-CONTAINING PROTEIN"/>
    <property type="match status" value="1"/>
</dbReference>
<evidence type="ECO:0000256" key="3">
    <source>
        <dbReference type="ARBA" id="ARBA00022692"/>
    </source>
</evidence>
<dbReference type="InterPro" id="IPR036598">
    <property type="entry name" value="GOLD_dom_sf"/>
</dbReference>
<evidence type="ECO:0000256" key="9">
    <source>
        <dbReference type="SAM" id="Phobius"/>
    </source>
</evidence>
<dbReference type="SMART" id="SM01190">
    <property type="entry name" value="EMP24_GP25L"/>
    <property type="match status" value="1"/>
</dbReference>
<evidence type="ECO:0000313" key="11">
    <source>
        <dbReference type="EMBL" id="KRZ73125.1"/>
    </source>
</evidence>
<feature type="domain" description="GOLD" evidence="10">
    <location>
        <begin position="66"/>
        <end position="148"/>
    </location>
</feature>
<protein>
    <submittedName>
        <fullName evidence="11">Suppressor/enhancer of lin-12 protein 9</fullName>
    </submittedName>
</protein>
<evidence type="ECO:0000256" key="1">
    <source>
        <dbReference type="ARBA" id="ARBA00004479"/>
    </source>
</evidence>
<organism evidence="11 12">
    <name type="scientific">Trichinella papuae</name>
    <dbReference type="NCBI Taxonomy" id="268474"/>
    <lineage>
        <taxon>Eukaryota</taxon>
        <taxon>Metazoa</taxon>
        <taxon>Ecdysozoa</taxon>
        <taxon>Nematoda</taxon>
        <taxon>Enoplea</taxon>
        <taxon>Dorylaimia</taxon>
        <taxon>Trichinellida</taxon>
        <taxon>Trichinellidae</taxon>
        <taxon>Trichinella</taxon>
    </lineage>
</organism>
<evidence type="ECO:0000313" key="12">
    <source>
        <dbReference type="Proteomes" id="UP000054843"/>
    </source>
</evidence>
<evidence type="ECO:0000256" key="7">
    <source>
        <dbReference type="ARBA" id="ARBA00037847"/>
    </source>
</evidence>
<keyword evidence="12" id="KW-1185">Reference proteome</keyword>
<evidence type="ECO:0000259" key="10">
    <source>
        <dbReference type="PROSITE" id="PS50866"/>
    </source>
</evidence>
<dbReference type="GO" id="GO:0012505">
    <property type="term" value="C:endomembrane system"/>
    <property type="evidence" value="ECO:0007669"/>
    <property type="project" value="UniProtKB-SubCell"/>
</dbReference>
<evidence type="ECO:0000256" key="4">
    <source>
        <dbReference type="ARBA" id="ARBA00022729"/>
    </source>
</evidence>
<proteinExistence type="inferred from homology"/>
<dbReference type="AlphaFoldDB" id="A0A0V1MNM0"/>
<dbReference type="Proteomes" id="UP000054843">
    <property type="component" value="Unassembled WGS sequence"/>
</dbReference>
<evidence type="ECO:0000256" key="8">
    <source>
        <dbReference type="RuleBase" id="RU003827"/>
    </source>
</evidence>
<gene>
    <name evidence="11" type="primary">sel-9</name>
    <name evidence="11" type="ORF">T10_4484</name>
</gene>
<dbReference type="InterPro" id="IPR015720">
    <property type="entry name" value="Emp24-like"/>
</dbReference>
<dbReference type="EMBL" id="JYDO01000068">
    <property type="protein sequence ID" value="KRZ73125.1"/>
    <property type="molecule type" value="Genomic_DNA"/>
</dbReference>
<keyword evidence="4" id="KW-0732">Signal</keyword>
<comment type="similarity">
    <text evidence="2 8">Belongs to the EMP24/GP25L family.</text>
</comment>
<reference evidence="11 12" key="1">
    <citation type="submission" date="2015-01" db="EMBL/GenBank/DDBJ databases">
        <title>Evolution of Trichinella species and genotypes.</title>
        <authorList>
            <person name="Korhonen P.K."/>
            <person name="Edoardo P."/>
            <person name="Giuseppe L.R."/>
            <person name="Gasser R.B."/>
        </authorList>
    </citation>
    <scope>NUCLEOTIDE SEQUENCE [LARGE SCALE GENOMIC DNA]</scope>
    <source>
        <strain evidence="11">ISS1980</strain>
    </source>
</reference>
<dbReference type="OrthoDB" id="1929172at2759"/>
<dbReference type="InterPro" id="IPR009038">
    <property type="entry name" value="GOLD_dom"/>
</dbReference>
<evidence type="ECO:0000256" key="2">
    <source>
        <dbReference type="ARBA" id="ARBA00007104"/>
    </source>
</evidence>
<dbReference type="STRING" id="268474.A0A0V1MNM0"/>
<accession>A0A0V1MNM0</accession>
<dbReference type="GO" id="GO:0016020">
    <property type="term" value="C:membrane"/>
    <property type="evidence" value="ECO:0007669"/>
    <property type="project" value="UniProtKB-SubCell"/>
</dbReference>
<feature type="transmembrane region" description="Helical" evidence="9">
    <location>
        <begin position="40"/>
        <end position="61"/>
    </location>
</feature>
<dbReference type="Pfam" id="PF01105">
    <property type="entry name" value="EMP24_GP25L"/>
    <property type="match status" value="1"/>
</dbReference>
<name>A0A0V1MNM0_9BILA</name>
<evidence type="ECO:0000256" key="6">
    <source>
        <dbReference type="ARBA" id="ARBA00023136"/>
    </source>
</evidence>
<feature type="transmembrane region" description="Helical" evidence="9">
    <location>
        <begin position="207"/>
        <end position="229"/>
    </location>
</feature>
<comment type="caution">
    <text evidence="11">The sequence shown here is derived from an EMBL/GenBank/DDBJ whole genome shotgun (WGS) entry which is preliminary data.</text>
</comment>
<keyword evidence="6 9" id="KW-0472">Membrane</keyword>
<evidence type="ECO:0000256" key="5">
    <source>
        <dbReference type="ARBA" id="ARBA00022989"/>
    </source>
</evidence>
<sequence length="246" mass="28173">MSKVSQHTKGNHARKLFIVGGPVESYLLYTGVSVRMMFKLIFFAVLNFILSSAVLGVYINIDANEEQCFLERATTGTKMNLMFEVVEGGFLDIDVKIVGPDNKEVYRGERESSGKFTFSAHIDGVYTYCFSNRMSTLTPKVVMFSMNLIEAYKTSGTPETENADRYKLEDMVNELKSALLSVKQEQEYMQVRQKIHRAINESTNSRVVMWAVFEAFVLVAMTAGQIFYLKRFFEIRRESTYIIINQ</sequence>
<comment type="subcellular location">
    <subcellularLocation>
        <location evidence="7">Endomembrane system</location>
        <topology evidence="7">Single-pass membrane protein</topology>
    </subcellularLocation>
    <subcellularLocation>
        <location evidence="1 8">Membrane</location>
        <topology evidence="1 8">Single-pass type I membrane protein</topology>
    </subcellularLocation>
</comment>
<keyword evidence="5 9" id="KW-1133">Transmembrane helix</keyword>